<keyword evidence="1" id="KW-1133">Transmembrane helix</keyword>
<feature type="transmembrane region" description="Helical" evidence="1">
    <location>
        <begin position="62"/>
        <end position="83"/>
    </location>
</feature>
<comment type="caution">
    <text evidence="2">The sequence shown here is derived from an EMBL/GenBank/DDBJ whole genome shotgun (WGS) entry which is preliminary data.</text>
</comment>
<gene>
    <name evidence="2" type="ORF">EV193_105141</name>
</gene>
<evidence type="ECO:0000313" key="2">
    <source>
        <dbReference type="EMBL" id="RZS37583.1"/>
    </source>
</evidence>
<dbReference type="AlphaFoldDB" id="A0A4V2ESH4"/>
<reference evidence="2 3" key="1">
    <citation type="submission" date="2019-02" db="EMBL/GenBank/DDBJ databases">
        <title>Genomic Encyclopedia of Type Strains, Phase IV (KMG-IV): sequencing the most valuable type-strain genomes for metagenomic binning, comparative biology and taxonomic classification.</title>
        <authorList>
            <person name="Goeker M."/>
        </authorList>
    </citation>
    <scope>NUCLEOTIDE SEQUENCE [LARGE SCALE GENOMIC DNA]</scope>
    <source>
        <strain evidence="2 3">DSM 101727</strain>
    </source>
</reference>
<keyword evidence="1" id="KW-0472">Membrane</keyword>
<keyword evidence="1" id="KW-0812">Transmembrane</keyword>
<name>A0A4V2ESH4_9PSEU</name>
<dbReference type="Proteomes" id="UP000294257">
    <property type="component" value="Unassembled WGS sequence"/>
</dbReference>
<evidence type="ECO:0000256" key="1">
    <source>
        <dbReference type="SAM" id="Phobius"/>
    </source>
</evidence>
<evidence type="ECO:0000313" key="3">
    <source>
        <dbReference type="Proteomes" id="UP000294257"/>
    </source>
</evidence>
<proteinExistence type="predicted"/>
<protein>
    <submittedName>
        <fullName evidence="2">Uncharacterized protein</fullName>
    </submittedName>
</protein>
<dbReference type="EMBL" id="SGWQ01000005">
    <property type="protein sequence ID" value="RZS37583.1"/>
    <property type="molecule type" value="Genomic_DNA"/>
</dbReference>
<dbReference type="RefSeq" id="WP_130345063.1">
    <property type="nucleotide sequence ID" value="NZ_SGWQ01000005.1"/>
</dbReference>
<keyword evidence="3" id="KW-1185">Reference proteome</keyword>
<feature type="transmembrane region" description="Helical" evidence="1">
    <location>
        <begin position="31"/>
        <end position="50"/>
    </location>
</feature>
<sequence length="206" mass="22902">MANGSVFHDIEDGPDAEALVVDHGTGGGKTMLLNGVLWLVVTYGGSVFIASEISADDNAWTFYFRFFWWLLPIFGGMIVYGLLRQFGVIGGRAGMAIDRRGIWWRETARDTLLRVPWTEIKNIAAQTASTEHTTPNVRLWLTGPGAVRRCPGLAEARGRMTVHDANERPFVDLPGGIKQDKLRAEIERHAPGIPWDTRWGVWKAGD</sequence>
<organism evidence="2 3">
    <name type="scientific">Herbihabitans rhizosphaerae</name>
    <dbReference type="NCBI Taxonomy" id="1872711"/>
    <lineage>
        <taxon>Bacteria</taxon>
        <taxon>Bacillati</taxon>
        <taxon>Actinomycetota</taxon>
        <taxon>Actinomycetes</taxon>
        <taxon>Pseudonocardiales</taxon>
        <taxon>Pseudonocardiaceae</taxon>
        <taxon>Herbihabitans</taxon>
    </lineage>
</organism>
<accession>A0A4V2ESH4</accession>